<sequence>MMRRALSTAALSVLLSPAVLPAAAAVWPQVELPPGAAIVDMGAQVAAQGMPMRMTGFATSESPAVLAAWFRSHMEKPLMESKVGNKLVLGRPRGDYYITIQLEGLPQGTRGLLAVTDLKAAASQRGATQAQRARYLAQLPQGSSVISFLTSNERGVASLLLAVNNSYSEDVNRDRVRQLMRDEGLEFEREAKPEEYGGRPLPAGAVNGSTLFFKGRGKDAMAVICRDREGRVTVVLNTTSHMEQLK</sequence>
<feature type="signal peptide" evidence="1">
    <location>
        <begin position="1"/>
        <end position="24"/>
    </location>
</feature>
<name>A0A7X4KMN4_9BURK</name>
<gene>
    <name evidence="2" type="ORF">GTP77_11820</name>
</gene>
<dbReference type="Proteomes" id="UP000450676">
    <property type="component" value="Unassembled WGS sequence"/>
</dbReference>
<feature type="chain" id="PRO_5031406962" evidence="1">
    <location>
        <begin position="25"/>
        <end position="246"/>
    </location>
</feature>
<evidence type="ECO:0000313" key="2">
    <source>
        <dbReference type="EMBL" id="MYN08020.1"/>
    </source>
</evidence>
<proteinExistence type="predicted"/>
<dbReference type="AlphaFoldDB" id="A0A7X4KMN4"/>
<reference evidence="2 3" key="1">
    <citation type="submission" date="2019-12" db="EMBL/GenBank/DDBJ databases">
        <title>Novel species isolated from a subtropical stream in China.</title>
        <authorList>
            <person name="Lu H."/>
        </authorList>
    </citation>
    <scope>NUCLEOTIDE SEQUENCE [LARGE SCALE GENOMIC DNA]</scope>
    <source>
        <strain evidence="2 3">FT127W</strain>
    </source>
</reference>
<accession>A0A7X4KMN4</accession>
<evidence type="ECO:0000256" key="1">
    <source>
        <dbReference type="SAM" id="SignalP"/>
    </source>
</evidence>
<keyword evidence="1" id="KW-0732">Signal</keyword>
<keyword evidence="3" id="KW-1185">Reference proteome</keyword>
<protein>
    <submittedName>
        <fullName evidence="2">Uncharacterized protein</fullName>
    </submittedName>
</protein>
<dbReference type="RefSeq" id="WP_161072364.1">
    <property type="nucleotide sequence ID" value="NZ_CP086370.1"/>
</dbReference>
<comment type="caution">
    <text evidence="2">The sequence shown here is derived from an EMBL/GenBank/DDBJ whole genome shotgun (WGS) entry which is preliminary data.</text>
</comment>
<dbReference type="EMBL" id="WWCU01000011">
    <property type="protein sequence ID" value="MYN08020.1"/>
    <property type="molecule type" value="Genomic_DNA"/>
</dbReference>
<evidence type="ECO:0000313" key="3">
    <source>
        <dbReference type="Proteomes" id="UP000450676"/>
    </source>
</evidence>
<organism evidence="2 3">
    <name type="scientific">Pseudoduganella aquatica</name>
    <dbReference type="NCBI Taxonomy" id="2660641"/>
    <lineage>
        <taxon>Bacteria</taxon>
        <taxon>Pseudomonadati</taxon>
        <taxon>Pseudomonadota</taxon>
        <taxon>Betaproteobacteria</taxon>
        <taxon>Burkholderiales</taxon>
        <taxon>Oxalobacteraceae</taxon>
        <taxon>Telluria group</taxon>
        <taxon>Pseudoduganella</taxon>
    </lineage>
</organism>